<accession>A0A392R5T0</accession>
<evidence type="ECO:0000256" key="1">
    <source>
        <dbReference type="ARBA" id="ARBA00022527"/>
    </source>
</evidence>
<organism evidence="4 5">
    <name type="scientific">Trifolium medium</name>
    <dbReference type="NCBI Taxonomy" id="97028"/>
    <lineage>
        <taxon>Eukaryota</taxon>
        <taxon>Viridiplantae</taxon>
        <taxon>Streptophyta</taxon>
        <taxon>Embryophyta</taxon>
        <taxon>Tracheophyta</taxon>
        <taxon>Spermatophyta</taxon>
        <taxon>Magnoliopsida</taxon>
        <taxon>eudicotyledons</taxon>
        <taxon>Gunneridae</taxon>
        <taxon>Pentapetalae</taxon>
        <taxon>rosids</taxon>
        <taxon>fabids</taxon>
        <taxon>Fabales</taxon>
        <taxon>Fabaceae</taxon>
        <taxon>Papilionoideae</taxon>
        <taxon>50 kb inversion clade</taxon>
        <taxon>NPAAA clade</taxon>
        <taxon>Hologalegina</taxon>
        <taxon>IRL clade</taxon>
        <taxon>Trifolieae</taxon>
        <taxon>Trifolium</taxon>
    </lineage>
</organism>
<dbReference type="GO" id="GO:0005524">
    <property type="term" value="F:ATP binding"/>
    <property type="evidence" value="ECO:0007669"/>
    <property type="project" value="UniProtKB-KW"/>
</dbReference>
<name>A0A392R5T0_9FABA</name>
<keyword evidence="1" id="KW-0723">Serine/threonine-protein kinase</keyword>
<dbReference type="PANTHER" id="PTHR47989">
    <property type="entry name" value="OS01G0750732 PROTEIN"/>
    <property type="match status" value="1"/>
</dbReference>
<keyword evidence="4" id="KW-0675">Receptor</keyword>
<dbReference type="Proteomes" id="UP000265520">
    <property type="component" value="Unassembled WGS sequence"/>
</dbReference>
<dbReference type="GO" id="GO:0004674">
    <property type="term" value="F:protein serine/threonine kinase activity"/>
    <property type="evidence" value="ECO:0007669"/>
    <property type="project" value="UniProtKB-KW"/>
</dbReference>
<keyword evidence="4" id="KW-0418">Kinase</keyword>
<reference evidence="4 5" key="1">
    <citation type="journal article" date="2018" name="Front. Plant Sci.">
        <title>Red Clover (Trifolium pratense) and Zigzag Clover (T. medium) - A Picture of Genomic Similarities and Differences.</title>
        <authorList>
            <person name="Dluhosova J."/>
            <person name="Istvanek J."/>
            <person name="Nedelnik J."/>
            <person name="Repkova J."/>
        </authorList>
    </citation>
    <scope>NUCLEOTIDE SEQUENCE [LARGE SCALE GENOMIC DNA]</scope>
    <source>
        <strain evidence="5">cv. 10/8</strain>
        <tissue evidence="4">Leaf</tissue>
    </source>
</reference>
<keyword evidence="3" id="KW-0067">ATP-binding</keyword>
<sequence length="85" mass="9392">MDLRLHHHQHFGQAIWMVYILILPSLSPRISPLGSSLNKIKTPPPAYTLVLPPPPPNKDCLSVTCLEPLTYTPPGSPCGCVWPLQ</sequence>
<keyword evidence="4" id="KW-0808">Transferase</keyword>
<evidence type="ECO:0000256" key="2">
    <source>
        <dbReference type="ARBA" id="ARBA00022741"/>
    </source>
</evidence>
<evidence type="ECO:0000313" key="4">
    <source>
        <dbReference type="EMBL" id="MCI31953.1"/>
    </source>
</evidence>
<evidence type="ECO:0000313" key="5">
    <source>
        <dbReference type="Proteomes" id="UP000265520"/>
    </source>
</evidence>
<protein>
    <submittedName>
        <fullName evidence="4">Receptor-like serine/threonine-protein kinase ALE2-like</fullName>
    </submittedName>
</protein>
<keyword evidence="2" id="KW-0547">Nucleotide-binding</keyword>
<dbReference type="PANTHER" id="PTHR47989:SF45">
    <property type="entry name" value="OS01G0709500 PROTEIN"/>
    <property type="match status" value="1"/>
</dbReference>
<keyword evidence="5" id="KW-1185">Reference proteome</keyword>
<dbReference type="EMBL" id="LXQA010191453">
    <property type="protein sequence ID" value="MCI31953.1"/>
    <property type="molecule type" value="Genomic_DNA"/>
</dbReference>
<evidence type="ECO:0000256" key="3">
    <source>
        <dbReference type="ARBA" id="ARBA00022840"/>
    </source>
</evidence>
<feature type="non-terminal residue" evidence="4">
    <location>
        <position position="85"/>
    </location>
</feature>
<proteinExistence type="predicted"/>
<dbReference type="AlphaFoldDB" id="A0A392R5T0"/>
<comment type="caution">
    <text evidence="4">The sequence shown here is derived from an EMBL/GenBank/DDBJ whole genome shotgun (WGS) entry which is preliminary data.</text>
</comment>